<reference evidence="2" key="1">
    <citation type="submission" date="2020-02" db="EMBL/GenBank/DDBJ databases">
        <authorList>
            <person name="Meier V. D."/>
        </authorList>
    </citation>
    <scope>NUCLEOTIDE SEQUENCE</scope>
    <source>
        <strain evidence="2">AVDCRST_MAG81</strain>
    </source>
</reference>
<proteinExistence type="predicted"/>
<dbReference type="InterPro" id="IPR011008">
    <property type="entry name" value="Dimeric_a/b-barrel"/>
</dbReference>
<gene>
    <name evidence="2" type="ORF">AVDCRST_MAG81-4244</name>
</gene>
<accession>A0A6J4VX05</accession>
<protein>
    <recommendedName>
        <fullName evidence="1">ABM domain-containing protein</fullName>
    </recommendedName>
</protein>
<evidence type="ECO:0000313" key="2">
    <source>
        <dbReference type="EMBL" id="CAA9587770.1"/>
    </source>
</evidence>
<dbReference type="Pfam" id="PF03992">
    <property type="entry name" value="ABM"/>
    <property type="match status" value="1"/>
</dbReference>
<dbReference type="PROSITE" id="PS51725">
    <property type="entry name" value="ABM"/>
    <property type="match status" value="1"/>
</dbReference>
<organism evidence="2">
    <name type="scientific">uncultured Synechococcales cyanobacterium</name>
    <dbReference type="NCBI Taxonomy" id="1936017"/>
    <lineage>
        <taxon>Bacteria</taxon>
        <taxon>Bacillati</taxon>
        <taxon>Cyanobacteriota</taxon>
        <taxon>Cyanophyceae</taxon>
        <taxon>Synechococcales</taxon>
        <taxon>environmental samples</taxon>
    </lineage>
</organism>
<dbReference type="InterPro" id="IPR007138">
    <property type="entry name" value="ABM_dom"/>
</dbReference>
<dbReference type="AlphaFoldDB" id="A0A6J4VX05"/>
<dbReference type="Gene3D" id="3.30.70.100">
    <property type="match status" value="1"/>
</dbReference>
<feature type="domain" description="ABM" evidence="1">
    <location>
        <begin position="11"/>
        <end position="105"/>
    </location>
</feature>
<sequence length="107" mass="12144">MTTISKDNKVVTLINVFTVEPENQQRLVEMLVEATENTMKDLPGFVSATIHHSADGVRVANYAQWRRREDFEAMLKNPEATAHMKPIIEIAKFDAHLYEVVESISVS</sequence>
<evidence type="ECO:0000259" key="1">
    <source>
        <dbReference type="PROSITE" id="PS51725"/>
    </source>
</evidence>
<dbReference type="SUPFAM" id="SSF54909">
    <property type="entry name" value="Dimeric alpha+beta barrel"/>
    <property type="match status" value="1"/>
</dbReference>
<name>A0A6J4VX05_9CYAN</name>
<dbReference type="EMBL" id="CADCWO010000219">
    <property type="protein sequence ID" value="CAA9587770.1"/>
    <property type="molecule type" value="Genomic_DNA"/>
</dbReference>